<organism evidence="2 3">
    <name type="scientific">Crateriforma conspicua</name>
    <dbReference type="NCBI Taxonomy" id="2527996"/>
    <lineage>
        <taxon>Bacteria</taxon>
        <taxon>Pseudomonadati</taxon>
        <taxon>Planctomycetota</taxon>
        <taxon>Planctomycetia</taxon>
        <taxon>Planctomycetales</taxon>
        <taxon>Planctomycetaceae</taxon>
        <taxon>Crateriforma</taxon>
    </lineage>
</organism>
<sequence length="99" mass="11432">MSRETAKSIEQLRTEFESLNEQRIKAGTELESANRQLAELQAEAEKEFGTSDIKQLEKMLDEMQTQNEKDRQEYQALLDDIARQLKQVEQDNQSGTPAE</sequence>
<name>A0A5C6FR50_9PLAN</name>
<evidence type="ECO:0000256" key="1">
    <source>
        <dbReference type="SAM" id="Coils"/>
    </source>
</evidence>
<evidence type="ECO:0000313" key="3">
    <source>
        <dbReference type="Proteomes" id="UP000316476"/>
    </source>
</evidence>
<gene>
    <name evidence="2" type="ORF">V7x_09260</name>
</gene>
<dbReference type="RefSeq" id="WP_146411299.1">
    <property type="nucleotide sequence ID" value="NZ_SJPZ01000001.1"/>
</dbReference>
<accession>A0A5C6FR50</accession>
<keyword evidence="1" id="KW-0175">Coiled coil</keyword>
<dbReference type="EMBL" id="SJPZ01000001">
    <property type="protein sequence ID" value="TWU65379.1"/>
    <property type="molecule type" value="Genomic_DNA"/>
</dbReference>
<dbReference type="OrthoDB" id="9895233at2"/>
<reference evidence="2 3" key="1">
    <citation type="submission" date="2019-02" db="EMBL/GenBank/DDBJ databases">
        <title>Deep-cultivation of Planctomycetes and their phenomic and genomic characterization uncovers novel biology.</title>
        <authorList>
            <person name="Wiegand S."/>
            <person name="Jogler M."/>
            <person name="Boedeker C."/>
            <person name="Pinto D."/>
            <person name="Vollmers J."/>
            <person name="Rivas-Marin E."/>
            <person name="Kohn T."/>
            <person name="Peeters S.H."/>
            <person name="Heuer A."/>
            <person name="Rast P."/>
            <person name="Oberbeckmann S."/>
            <person name="Bunk B."/>
            <person name="Jeske O."/>
            <person name="Meyerdierks A."/>
            <person name="Storesund J.E."/>
            <person name="Kallscheuer N."/>
            <person name="Luecker S."/>
            <person name="Lage O.M."/>
            <person name="Pohl T."/>
            <person name="Merkel B.J."/>
            <person name="Hornburger P."/>
            <person name="Mueller R.-W."/>
            <person name="Bruemmer F."/>
            <person name="Labrenz M."/>
            <person name="Spormann A.M."/>
            <person name="Op Den Camp H."/>
            <person name="Overmann J."/>
            <person name="Amann R."/>
            <person name="Jetten M.S.M."/>
            <person name="Mascher T."/>
            <person name="Medema M.H."/>
            <person name="Devos D.P."/>
            <person name="Kaster A.-K."/>
            <person name="Ovreas L."/>
            <person name="Rohde M."/>
            <person name="Galperin M.Y."/>
            <person name="Jogler C."/>
        </authorList>
    </citation>
    <scope>NUCLEOTIDE SEQUENCE [LARGE SCALE GENOMIC DNA]</scope>
    <source>
        <strain evidence="2 3">V7</strain>
    </source>
</reference>
<evidence type="ECO:0000313" key="2">
    <source>
        <dbReference type="EMBL" id="TWU65379.1"/>
    </source>
</evidence>
<dbReference type="Proteomes" id="UP000316476">
    <property type="component" value="Unassembled WGS sequence"/>
</dbReference>
<comment type="caution">
    <text evidence="2">The sequence shown here is derived from an EMBL/GenBank/DDBJ whole genome shotgun (WGS) entry which is preliminary data.</text>
</comment>
<protein>
    <submittedName>
        <fullName evidence="2">Uncharacterized protein</fullName>
    </submittedName>
</protein>
<proteinExistence type="predicted"/>
<dbReference type="AlphaFoldDB" id="A0A5C6FR50"/>
<feature type="coiled-coil region" evidence="1">
    <location>
        <begin position="2"/>
        <end position="91"/>
    </location>
</feature>